<feature type="chain" id="PRO_5039146425" evidence="2">
    <location>
        <begin position="24"/>
        <end position="698"/>
    </location>
</feature>
<dbReference type="Gene3D" id="2.130.10.80">
    <property type="entry name" value="Galactose oxidase/kelch, beta-propeller"/>
    <property type="match status" value="1"/>
</dbReference>
<comment type="caution">
    <text evidence="5">The sequence shown here is derived from an EMBL/GenBank/DDBJ whole genome shotgun (WGS) entry which is preliminary data.</text>
</comment>
<dbReference type="CDD" id="cd02851">
    <property type="entry name" value="E_set_GO_C"/>
    <property type="match status" value="1"/>
</dbReference>
<dbReference type="Pfam" id="PF07250">
    <property type="entry name" value="Glyoxal_oxid_N"/>
    <property type="match status" value="1"/>
</dbReference>
<sequence length="698" mass="73929">MKRLSVRAFGRRLGILLTVTATAAMVGLTAASPADASVNLIANADMQTLGSGGFPLCWEQSGYGSNVAAFSTSSQTEAGVGHAMQITVSQAGSGDRKAMMQENQSCAPDVTPGHQYQLGVWYMSSTADAVITMFRHDTQDGWVYWQDLTQLQVESSYTYATVDTPAIPANTDQITWGVTIYGVGTLLTSDYSMYDITSPTSDASCSAGAACTQGSWQVLPFDTPVRAIHAVLLDNGDVLMIAGSGNDPDAFAAGTFESAVYDPQAGTFTVIPTPSDMFCAGHVQLPNGDVLILGGNAAYPAADGSHGYEGLKTSYIFDPTTMAYEQVNDLNDGHWYPSATELGNGDVIALGGLRADSTGSVTAEYFSYAQMQWLPLSQVNQTWSFWGLYPAMILMQNGDLFYTGSHVFGDNITPDASIYDYQTNTVTAVSGLQNPDMTDQSMSVLLPPAQNQEVLTAGGGNVDTTNPAVATTDLIDLSAADPTYTAGPTLPQGTLGDGSTEPVGEGKMYVSLVDLPNGKVLETGGGLIDREEPVYEASIYDPIADTFSEVASDPVPRTYHSSAFLLPDGRVMAVGNNPGDGSFDMRVSVYTPPYLYDGPRPQITSIASTEWTYGSTQNITVDSADGGVTSAELIRPAAVTHSSDPNQRYVDLPVTVNADGSLSLNVTDNDDIAPPGYYMLFVENADGVPSLAQWVHLT</sequence>
<dbReference type="AlphaFoldDB" id="A0A941ESE8"/>
<dbReference type="SUPFAM" id="SSF81296">
    <property type="entry name" value="E set domains"/>
    <property type="match status" value="1"/>
</dbReference>
<dbReference type="GO" id="GO:0005975">
    <property type="term" value="P:carbohydrate metabolic process"/>
    <property type="evidence" value="ECO:0007669"/>
    <property type="project" value="UniProtKB-ARBA"/>
</dbReference>
<dbReference type="InterPro" id="IPR037293">
    <property type="entry name" value="Gal_Oxidase_central_sf"/>
</dbReference>
<dbReference type="PANTHER" id="PTHR32208">
    <property type="entry name" value="SECRETED PROTEIN-RELATED"/>
    <property type="match status" value="1"/>
</dbReference>
<dbReference type="SUPFAM" id="SSF50965">
    <property type="entry name" value="Galactose oxidase, central domain"/>
    <property type="match status" value="1"/>
</dbReference>
<evidence type="ECO:0000313" key="5">
    <source>
        <dbReference type="EMBL" id="MBR7837545.1"/>
    </source>
</evidence>
<dbReference type="Gene3D" id="2.60.40.10">
    <property type="entry name" value="Immunoglobulins"/>
    <property type="match status" value="1"/>
</dbReference>
<feature type="signal peptide" evidence="2">
    <location>
        <begin position="1"/>
        <end position="23"/>
    </location>
</feature>
<keyword evidence="6" id="KW-1185">Reference proteome</keyword>
<dbReference type="PANTHER" id="PTHR32208:SF21">
    <property type="entry name" value="LOW QUALITY PROTEIN: ALDEHYDE OXIDASE GLOX-LIKE"/>
    <property type="match status" value="1"/>
</dbReference>
<dbReference type="RefSeq" id="WP_212532012.1">
    <property type="nucleotide sequence ID" value="NZ_JAGSOG010000212.1"/>
</dbReference>
<dbReference type="InterPro" id="IPR013783">
    <property type="entry name" value="Ig-like_fold"/>
</dbReference>
<dbReference type="Pfam" id="PF09118">
    <property type="entry name" value="GO-like_E_set"/>
    <property type="match status" value="1"/>
</dbReference>
<accession>A0A941ESE8</accession>
<keyword evidence="1 2" id="KW-0732">Signal</keyword>
<evidence type="ECO:0000259" key="3">
    <source>
        <dbReference type="Pfam" id="PF07250"/>
    </source>
</evidence>
<dbReference type="Gene3D" id="2.60.120.260">
    <property type="entry name" value="Galactose-binding domain-like"/>
    <property type="match status" value="1"/>
</dbReference>
<organism evidence="5 6">
    <name type="scientific">Actinospica durhamensis</name>
    <dbReference type="NCBI Taxonomy" id="1508375"/>
    <lineage>
        <taxon>Bacteria</taxon>
        <taxon>Bacillati</taxon>
        <taxon>Actinomycetota</taxon>
        <taxon>Actinomycetes</taxon>
        <taxon>Catenulisporales</taxon>
        <taxon>Actinospicaceae</taxon>
        <taxon>Actinospica</taxon>
    </lineage>
</organism>
<gene>
    <name evidence="5" type="ORF">KDL01_29975</name>
</gene>
<reference evidence="5" key="1">
    <citation type="submission" date="2021-04" db="EMBL/GenBank/DDBJ databases">
        <title>Genome based classification of Actinospica acidithermotolerans sp. nov., an actinobacterium isolated from an Indonesian hot spring.</title>
        <authorList>
            <person name="Kusuma A.B."/>
            <person name="Putra K.E."/>
            <person name="Nafisah S."/>
            <person name="Loh J."/>
            <person name="Nouioui I."/>
            <person name="Goodfellow M."/>
        </authorList>
    </citation>
    <scope>NUCLEOTIDE SEQUENCE</scope>
    <source>
        <strain evidence="5">CSCA 57</strain>
    </source>
</reference>
<feature type="domain" description="Glyoxal oxidase N-terminal" evidence="3">
    <location>
        <begin position="257"/>
        <end position="580"/>
    </location>
</feature>
<dbReference type="Proteomes" id="UP000675781">
    <property type="component" value="Unassembled WGS sequence"/>
</dbReference>
<feature type="domain" description="Galactose oxidase-like Early set" evidence="4">
    <location>
        <begin position="600"/>
        <end position="696"/>
    </location>
</feature>
<name>A0A941ESE8_9ACTN</name>
<dbReference type="InterPro" id="IPR015202">
    <property type="entry name" value="GO-like_E_set"/>
</dbReference>
<dbReference type="EMBL" id="JAGSOG010000212">
    <property type="protein sequence ID" value="MBR7837545.1"/>
    <property type="molecule type" value="Genomic_DNA"/>
</dbReference>
<evidence type="ECO:0000256" key="1">
    <source>
        <dbReference type="ARBA" id="ARBA00022729"/>
    </source>
</evidence>
<proteinExistence type="predicted"/>
<dbReference type="InterPro" id="IPR009880">
    <property type="entry name" value="Glyoxal_oxidase_N"/>
</dbReference>
<evidence type="ECO:0000259" key="4">
    <source>
        <dbReference type="Pfam" id="PF09118"/>
    </source>
</evidence>
<protein>
    <submittedName>
        <fullName evidence="5">DUF1929 domain-containing protein</fullName>
    </submittedName>
</protein>
<dbReference type="InterPro" id="IPR011043">
    <property type="entry name" value="Gal_Oxase/kelch_b-propeller"/>
</dbReference>
<evidence type="ECO:0000313" key="6">
    <source>
        <dbReference type="Proteomes" id="UP000675781"/>
    </source>
</evidence>
<dbReference type="InterPro" id="IPR014756">
    <property type="entry name" value="Ig_E-set"/>
</dbReference>
<evidence type="ECO:0000256" key="2">
    <source>
        <dbReference type="SAM" id="SignalP"/>
    </source>
</evidence>